<keyword evidence="3" id="KW-1003">Cell membrane</keyword>
<evidence type="ECO:0000313" key="10">
    <source>
        <dbReference type="EMBL" id="MDR7074952.1"/>
    </source>
</evidence>
<comment type="similarity">
    <text evidence="2">Belongs to the peptidase A24 family.</text>
</comment>
<dbReference type="PANTHER" id="PTHR30487">
    <property type="entry name" value="TYPE 4 PREPILIN-LIKE PROTEINS LEADER PEPTIDE-PROCESSING ENZYME"/>
    <property type="match status" value="1"/>
</dbReference>
<feature type="domain" description="Prepilin peptidase A24 N-terminal" evidence="9">
    <location>
        <begin position="11"/>
        <end position="93"/>
    </location>
</feature>
<dbReference type="Proteomes" id="UP001258181">
    <property type="component" value="Unassembled WGS sequence"/>
</dbReference>
<dbReference type="GO" id="GO:0032259">
    <property type="term" value="P:methylation"/>
    <property type="evidence" value="ECO:0007669"/>
    <property type="project" value="UniProtKB-KW"/>
</dbReference>
<dbReference type="GO" id="GO:0004190">
    <property type="term" value="F:aspartic-type endopeptidase activity"/>
    <property type="evidence" value="ECO:0007669"/>
    <property type="project" value="UniProtKB-EC"/>
</dbReference>
<dbReference type="EC" id="3.4.23.43" evidence="10"/>
<dbReference type="InterPro" id="IPR000045">
    <property type="entry name" value="Prepilin_IV_endopep_pep"/>
</dbReference>
<evidence type="ECO:0000256" key="1">
    <source>
        <dbReference type="ARBA" id="ARBA00004651"/>
    </source>
</evidence>
<feature type="transmembrane region" description="Helical" evidence="7">
    <location>
        <begin position="179"/>
        <end position="212"/>
    </location>
</feature>
<sequence>MDTMWSIWFFVLGTVLASFGAVVGYRLPKGMKIGTERSQCDTCERQLKGYELIPVLSYLAFGGKCRTCRKKITFLYPAVELLTGALFAFSYIKYGFSAELLIACSLIFLSSIIFVSDLLYCIISDKVMIVFFVWFFVLLFITEYRGWIDAIGGGLFGFCFLFILAVVSKGGIGGGDIKLMGVIGLVLGFQGTYFTLMIASITGVLVAIVGLMLKKYTRKTAIPFGPYLVIGAMVTYYYKAELLALLFS</sequence>
<dbReference type="RefSeq" id="WP_310262788.1">
    <property type="nucleotide sequence ID" value="NZ_JAVDWA010000014.1"/>
</dbReference>
<dbReference type="Pfam" id="PF06750">
    <property type="entry name" value="A24_N_bact"/>
    <property type="match status" value="1"/>
</dbReference>
<evidence type="ECO:0000313" key="11">
    <source>
        <dbReference type="Proteomes" id="UP001258181"/>
    </source>
</evidence>
<feature type="transmembrane region" description="Helical" evidence="7">
    <location>
        <begin position="74"/>
        <end position="94"/>
    </location>
</feature>
<keyword evidence="6 7" id="KW-0472">Membrane</keyword>
<name>A0ABU1U6B5_9BACL</name>
<evidence type="ECO:0000256" key="7">
    <source>
        <dbReference type="SAM" id="Phobius"/>
    </source>
</evidence>
<dbReference type="PANTHER" id="PTHR30487:SF0">
    <property type="entry name" value="PREPILIN LEADER PEPTIDASE_N-METHYLTRANSFERASE-RELATED"/>
    <property type="match status" value="1"/>
</dbReference>
<feature type="transmembrane region" description="Helical" evidence="7">
    <location>
        <begin position="6"/>
        <end position="27"/>
    </location>
</feature>
<comment type="caution">
    <text evidence="10">The sequence shown here is derived from an EMBL/GenBank/DDBJ whole genome shotgun (WGS) entry which is preliminary data.</text>
</comment>
<feature type="transmembrane region" description="Helical" evidence="7">
    <location>
        <begin position="127"/>
        <end position="144"/>
    </location>
</feature>
<keyword evidence="10" id="KW-0808">Transferase</keyword>
<proteinExistence type="inferred from homology"/>
<evidence type="ECO:0000256" key="5">
    <source>
        <dbReference type="ARBA" id="ARBA00022989"/>
    </source>
</evidence>
<dbReference type="Gene3D" id="1.20.120.1220">
    <property type="match status" value="1"/>
</dbReference>
<dbReference type="InterPro" id="IPR050882">
    <property type="entry name" value="Prepilin_peptidase/N-MTase"/>
</dbReference>
<evidence type="ECO:0000256" key="2">
    <source>
        <dbReference type="ARBA" id="ARBA00005801"/>
    </source>
</evidence>
<evidence type="ECO:0000259" key="8">
    <source>
        <dbReference type="Pfam" id="PF01478"/>
    </source>
</evidence>
<gene>
    <name evidence="10" type="ORF">J2X07_003976</name>
</gene>
<feature type="transmembrane region" description="Helical" evidence="7">
    <location>
        <begin position="150"/>
        <end position="167"/>
    </location>
</feature>
<feature type="transmembrane region" description="Helical" evidence="7">
    <location>
        <begin position="100"/>
        <end position="120"/>
    </location>
</feature>
<evidence type="ECO:0000256" key="3">
    <source>
        <dbReference type="ARBA" id="ARBA00022475"/>
    </source>
</evidence>
<feature type="transmembrane region" description="Helical" evidence="7">
    <location>
        <begin position="224"/>
        <end position="247"/>
    </location>
</feature>
<evidence type="ECO:0000256" key="6">
    <source>
        <dbReference type="ARBA" id="ARBA00023136"/>
    </source>
</evidence>
<dbReference type="EC" id="2.1.1.-" evidence="10"/>
<evidence type="ECO:0000259" key="9">
    <source>
        <dbReference type="Pfam" id="PF06750"/>
    </source>
</evidence>
<evidence type="ECO:0000256" key="4">
    <source>
        <dbReference type="ARBA" id="ARBA00022692"/>
    </source>
</evidence>
<keyword evidence="11" id="KW-1185">Reference proteome</keyword>
<dbReference type="Pfam" id="PF01478">
    <property type="entry name" value="Peptidase_A24"/>
    <property type="match status" value="1"/>
</dbReference>
<organism evidence="10 11">
    <name type="scientific">Fictibacillus barbaricus</name>
    <dbReference type="NCBI Taxonomy" id="182136"/>
    <lineage>
        <taxon>Bacteria</taxon>
        <taxon>Bacillati</taxon>
        <taxon>Bacillota</taxon>
        <taxon>Bacilli</taxon>
        <taxon>Bacillales</taxon>
        <taxon>Fictibacillaceae</taxon>
        <taxon>Fictibacillus</taxon>
    </lineage>
</organism>
<dbReference type="EMBL" id="JAVDWA010000014">
    <property type="protein sequence ID" value="MDR7074952.1"/>
    <property type="molecule type" value="Genomic_DNA"/>
</dbReference>
<keyword evidence="10" id="KW-0378">Hydrolase</keyword>
<keyword evidence="10" id="KW-0489">Methyltransferase</keyword>
<keyword evidence="4 7" id="KW-0812">Transmembrane</keyword>
<protein>
    <submittedName>
        <fullName evidence="10">Leader peptidase (Prepilin peptidase)/N-methyltransferase</fullName>
        <ecNumber evidence="10">2.1.1.-</ecNumber>
        <ecNumber evidence="10">3.4.23.43</ecNumber>
    </submittedName>
</protein>
<dbReference type="InterPro" id="IPR010627">
    <property type="entry name" value="Prepilin_pept_A24_N"/>
</dbReference>
<feature type="domain" description="Prepilin type IV endopeptidase peptidase" evidence="8">
    <location>
        <begin position="105"/>
        <end position="208"/>
    </location>
</feature>
<dbReference type="GO" id="GO:0008168">
    <property type="term" value="F:methyltransferase activity"/>
    <property type="evidence" value="ECO:0007669"/>
    <property type="project" value="UniProtKB-KW"/>
</dbReference>
<reference evidence="10 11" key="1">
    <citation type="submission" date="2023-07" db="EMBL/GenBank/DDBJ databases">
        <title>Sorghum-associated microbial communities from plants grown in Nebraska, USA.</title>
        <authorList>
            <person name="Schachtman D."/>
        </authorList>
    </citation>
    <scope>NUCLEOTIDE SEQUENCE [LARGE SCALE GENOMIC DNA]</scope>
    <source>
        <strain evidence="10 11">BE211</strain>
    </source>
</reference>
<accession>A0ABU1U6B5</accession>
<keyword evidence="5 7" id="KW-1133">Transmembrane helix</keyword>
<comment type="subcellular location">
    <subcellularLocation>
        <location evidence="1">Cell membrane</location>
        <topology evidence="1">Multi-pass membrane protein</topology>
    </subcellularLocation>
</comment>